<keyword evidence="2" id="KW-1185">Reference proteome</keyword>
<proteinExistence type="predicted"/>
<gene>
    <name evidence="1" type="ORF">NSIN_30022</name>
</gene>
<sequence>MTKMGNDFPNSPRVHADWEFALVAKSSKKVQNTKKFRLVAIALSNEHKAHVGIIIPELSSEYVELPSLVYKFLSQLEHDNTMSSMSKLEFTGTVYLYTDKLLVSEDSIKKHFEKDNMLVQFKVEKQNPFM</sequence>
<reference evidence="2" key="1">
    <citation type="submission" date="2016-12" db="EMBL/GenBank/DDBJ databases">
        <authorList>
            <person name="Herbold C."/>
        </authorList>
    </citation>
    <scope>NUCLEOTIDE SEQUENCE [LARGE SCALE GENOMIC DNA]</scope>
</reference>
<dbReference type="EMBL" id="FRFC01000004">
    <property type="protein sequence ID" value="SHO46228.1"/>
    <property type="molecule type" value="Genomic_DNA"/>
</dbReference>
<evidence type="ECO:0000313" key="2">
    <source>
        <dbReference type="Proteomes" id="UP000232412"/>
    </source>
</evidence>
<organism evidence="1 2">
    <name type="scientific">Nitrosotalea sinensis</name>
    <dbReference type="NCBI Taxonomy" id="1499975"/>
    <lineage>
        <taxon>Archaea</taxon>
        <taxon>Nitrososphaerota</taxon>
        <taxon>Nitrososphaeria</taxon>
        <taxon>Nitrosotaleales</taxon>
        <taxon>Nitrosotaleaceae</taxon>
        <taxon>Nitrosotalea</taxon>
    </lineage>
</organism>
<evidence type="ECO:0000313" key="1">
    <source>
        <dbReference type="EMBL" id="SHO46228.1"/>
    </source>
</evidence>
<dbReference type="Proteomes" id="UP000232412">
    <property type="component" value="Unassembled WGS sequence"/>
</dbReference>
<name>A0A2H1EH74_9ARCH</name>
<dbReference type="AlphaFoldDB" id="A0A2H1EH74"/>
<protein>
    <submittedName>
        <fullName evidence="1">Uncharacterized protein</fullName>
    </submittedName>
</protein>
<accession>A0A2H1EH74</accession>